<dbReference type="SMART" id="SM00225">
    <property type="entry name" value="BTB"/>
    <property type="match status" value="1"/>
</dbReference>
<evidence type="ECO:0000256" key="7">
    <source>
        <dbReference type="SAM" id="Phobius"/>
    </source>
</evidence>
<dbReference type="InterPro" id="IPR058563">
    <property type="entry name" value="Trs120_TRAPPC9_N"/>
</dbReference>
<dbReference type="Gene3D" id="1.25.40.420">
    <property type="match status" value="1"/>
</dbReference>
<dbReference type="SUPFAM" id="SSF103473">
    <property type="entry name" value="MFS general substrate transporter"/>
    <property type="match status" value="1"/>
</dbReference>
<dbReference type="Pfam" id="PF07690">
    <property type="entry name" value="MFS_1"/>
    <property type="match status" value="1"/>
</dbReference>
<reference evidence="9" key="1">
    <citation type="journal article" date="2008" name="Nature">
        <title>The amphioxus genome and the evolution of the chordate karyotype.</title>
        <authorList>
            <consortium name="US DOE Joint Genome Institute (JGI-PGF)"/>
            <person name="Putnam N.H."/>
            <person name="Butts T."/>
            <person name="Ferrier D.E.K."/>
            <person name="Furlong R.F."/>
            <person name="Hellsten U."/>
            <person name="Kawashima T."/>
            <person name="Robinson-Rechavi M."/>
            <person name="Shoguchi E."/>
            <person name="Terry A."/>
            <person name="Yu J.-K."/>
            <person name="Benito-Gutierrez E.L."/>
            <person name="Dubchak I."/>
            <person name="Garcia-Fernandez J."/>
            <person name="Gibson-Brown J.J."/>
            <person name="Grigoriev I.V."/>
            <person name="Horton A.C."/>
            <person name="de Jong P.J."/>
            <person name="Jurka J."/>
            <person name="Kapitonov V.V."/>
            <person name="Kohara Y."/>
            <person name="Kuroki Y."/>
            <person name="Lindquist E."/>
            <person name="Lucas S."/>
            <person name="Osoegawa K."/>
            <person name="Pennacchio L.A."/>
            <person name="Salamov A.A."/>
            <person name="Satou Y."/>
            <person name="Sauka-Spengler T."/>
            <person name="Schmutz J."/>
            <person name="Shin-I T."/>
            <person name="Toyoda A."/>
            <person name="Bronner-Fraser M."/>
            <person name="Fujiyama A."/>
            <person name="Holland L.Z."/>
            <person name="Holland P.W.H."/>
            <person name="Satoh N."/>
            <person name="Rokhsar D.S."/>
        </authorList>
    </citation>
    <scope>NUCLEOTIDE SEQUENCE [LARGE SCALE GENOMIC DNA]</scope>
    <source>
        <strain evidence="9">S238N-H82</strain>
        <tissue evidence="9">Testes</tissue>
    </source>
</reference>
<keyword evidence="7" id="KW-1133">Transmembrane helix</keyword>
<dbReference type="PANTHER" id="PTHR21512">
    <property type="entry name" value="TRAFFICKING PROTEIN PARTICLE COMPLEX SUBUNIT 9"/>
    <property type="match status" value="1"/>
</dbReference>
<feature type="compositionally biased region" description="Polar residues" evidence="6">
    <location>
        <begin position="1408"/>
        <end position="1418"/>
    </location>
</feature>
<feature type="domain" description="BTB" evidence="8">
    <location>
        <begin position="577"/>
        <end position="644"/>
    </location>
</feature>
<organism>
    <name type="scientific">Branchiostoma floridae</name>
    <name type="common">Florida lancelet</name>
    <name type="synonym">Amphioxus</name>
    <dbReference type="NCBI Taxonomy" id="7739"/>
    <lineage>
        <taxon>Eukaryota</taxon>
        <taxon>Metazoa</taxon>
        <taxon>Chordata</taxon>
        <taxon>Cephalochordata</taxon>
        <taxon>Leptocardii</taxon>
        <taxon>Amphioxiformes</taxon>
        <taxon>Branchiostomatidae</taxon>
        <taxon>Branchiostoma</taxon>
    </lineage>
</organism>
<keyword evidence="4" id="KW-0677">Repeat</keyword>
<keyword evidence="7" id="KW-0812">Transmembrane</keyword>
<dbReference type="SUPFAM" id="SSF54695">
    <property type="entry name" value="POZ domain"/>
    <property type="match status" value="1"/>
</dbReference>
<protein>
    <recommendedName>
        <fullName evidence="8">BTB domain-containing protein</fullName>
    </recommendedName>
</protein>
<evidence type="ECO:0000256" key="3">
    <source>
        <dbReference type="ARBA" id="ARBA00022441"/>
    </source>
</evidence>
<dbReference type="InterPro" id="IPR011705">
    <property type="entry name" value="BACK"/>
</dbReference>
<dbReference type="InterPro" id="IPR058568">
    <property type="entry name" value="Ig_TRAPPC9_Trs120_4th"/>
</dbReference>
<dbReference type="InterPro" id="IPR058564">
    <property type="entry name" value="TPR_TRAPPC9_Trs120"/>
</dbReference>
<feature type="transmembrane region" description="Helical" evidence="7">
    <location>
        <begin position="118"/>
        <end position="137"/>
    </location>
</feature>
<dbReference type="eggNOG" id="KOG4441">
    <property type="taxonomic scope" value="Eukaryota"/>
</dbReference>
<dbReference type="PROSITE" id="PS50097">
    <property type="entry name" value="BTB"/>
    <property type="match status" value="1"/>
</dbReference>
<dbReference type="Pfam" id="PF08626">
    <property type="entry name" value="TRAPPC9-Trs120"/>
    <property type="match status" value="1"/>
</dbReference>
<feature type="region of interest" description="Disordered" evidence="6">
    <location>
        <begin position="239"/>
        <end position="269"/>
    </location>
</feature>
<comment type="similarity">
    <text evidence="2">Belongs to the NIBP family.</text>
</comment>
<dbReference type="Pfam" id="PF00651">
    <property type="entry name" value="BTB"/>
    <property type="match status" value="1"/>
</dbReference>
<evidence type="ECO:0000256" key="4">
    <source>
        <dbReference type="ARBA" id="ARBA00022737"/>
    </source>
</evidence>
<dbReference type="FunFam" id="1.25.40.420:FF:000001">
    <property type="entry name" value="Kelch-like family member 12"/>
    <property type="match status" value="1"/>
</dbReference>
<dbReference type="FunFam" id="3.30.710.10:FF:000221">
    <property type="entry name" value="Uncharacterized protein"/>
    <property type="match status" value="1"/>
</dbReference>
<dbReference type="InterPro" id="IPR013935">
    <property type="entry name" value="Trs120_TRAPPC9"/>
</dbReference>
<evidence type="ECO:0000256" key="2">
    <source>
        <dbReference type="ARBA" id="ARBA00008459"/>
    </source>
</evidence>
<dbReference type="InterPro" id="IPR058565">
    <property type="entry name" value="Ig_TRAPPC9_Trs120_1st"/>
</dbReference>
<gene>
    <name evidence="9" type="ORF">BRAFLDRAFT_120576</name>
</gene>
<dbReference type="InterPro" id="IPR011701">
    <property type="entry name" value="MFS"/>
</dbReference>
<dbReference type="InterPro" id="IPR036259">
    <property type="entry name" value="MFS_trans_sf"/>
</dbReference>
<evidence type="ECO:0000256" key="1">
    <source>
        <dbReference type="ARBA" id="ARBA00004555"/>
    </source>
</evidence>
<feature type="transmembrane region" description="Helical" evidence="7">
    <location>
        <begin position="92"/>
        <end position="111"/>
    </location>
</feature>
<feature type="compositionally biased region" description="Basic and acidic residues" evidence="6">
    <location>
        <begin position="1944"/>
        <end position="1956"/>
    </location>
</feature>
<dbReference type="InterPro" id="IPR011333">
    <property type="entry name" value="SKP1/BTB/POZ_sf"/>
</dbReference>
<dbReference type="eggNOG" id="KOG1953">
    <property type="taxonomic scope" value="Eukaryota"/>
</dbReference>
<dbReference type="Gene3D" id="2.120.10.80">
    <property type="entry name" value="Kelch-type beta propeller"/>
    <property type="match status" value="1"/>
</dbReference>
<dbReference type="FunFam" id="2.120.10.80:FF:000234">
    <property type="entry name" value="Uncharacterized protein"/>
    <property type="match status" value="1"/>
</dbReference>
<dbReference type="Pfam" id="PF26283">
    <property type="entry name" value="Ig_TRAPPC9-Trs120_4th"/>
    <property type="match status" value="1"/>
</dbReference>
<dbReference type="InterPro" id="IPR000210">
    <property type="entry name" value="BTB/POZ_dom"/>
</dbReference>
<feature type="transmembrane region" description="Helical" evidence="7">
    <location>
        <begin position="327"/>
        <end position="346"/>
    </location>
</feature>
<evidence type="ECO:0000256" key="5">
    <source>
        <dbReference type="ARBA" id="ARBA00023034"/>
    </source>
</evidence>
<dbReference type="GO" id="GO:0022857">
    <property type="term" value="F:transmembrane transporter activity"/>
    <property type="evidence" value="ECO:0007669"/>
    <property type="project" value="InterPro"/>
</dbReference>
<feature type="transmembrane region" description="Helical" evidence="7">
    <location>
        <begin position="407"/>
        <end position="428"/>
    </location>
</feature>
<feature type="compositionally biased region" description="Basic and acidic residues" evidence="6">
    <location>
        <begin position="241"/>
        <end position="265"/>
    </location>
</feature>
<dbReference type="GO" id="GO:0005794">
    <property type="term" value="C:Golgi apparatus"/>
    <property type="evidence" value="ECO:0007669"/>
    <property type="project" value="UniProtKB-SubCell"/>
</dbReference>
<dbReference type="STRING" id="7739.C3Y4P4"/>
<dbReference type="Pfam" id="PF07707">
    <property type="entry name" value="BACK"/>
    <property type="match status" value="1"/>
</dbReference>
<dbReference type="InParanoid" id="C3Y4P4"/>
<dbReference type="Gene3D" id="3.30.710.10">
    <property type="entry name" value="Potassium Channel Kv1.1, Chain A"/>
    <property type="match status" value="1"/>
</dbReference>
<keyword evidence="5" id="KW-0333">Golgi apparatus</keyword>
<feature type="transmembrane region" description="Helical" evidence="7">
    <location>
        <begin position="178"/>
        <end position="196"/>
    </location>
</feature>
<feature type="transmembrane region" description="Helical" evidence="7">
    <location>
        <begin position="143"/>
        <end position="166"/>
    </location>
</feature>
<dbReference type="Pfam" id="PF26251">
    <property type="entry name" value="TPR_TRAPPC9-Trs120"/>
    <property type="match status" value="1"/>
</dbReference>
<feature type="transmembrane region" description="Helical" evidence="7">
    <location>
        <begin position="286"/>
        <end position="307"/>
    </location>
</feature>
<evidence type="ECO:0000313" key="9">
    <source>
        <dbReference type="EMBL" id="EEN64701.1"/>
    </source>
</evidence>
<evidence type="ECO:0000259" key="8">
    <source>
        <dbReference type="PROSITE" id="PS50097"/>
    </source>
</evidence>
<proteinExistence type="inferred from homology"/>
<keyword evidence="3" id="KW-0880">Kelch repeat</keyword>
<keyword evidence="7" id="KW-0472">Membrane</keyword>
<evidence type="ECO:0000256" key="6">
    <source>
        <dbReference type="SAM" id="MobiDB-lite"/>
    </source>
</evidence>
<accession>C3Y4P4</accession>
<name>C3Y4P4_BRAFL</name>
<dbReference type="PANTHER" id="PTHR21512:SF5">
    <property type="entry name" value="TRAFFICKING PROTEIN PARTICLE COMPLEX SUBUNIT 9"/>
    <property type="match status" value="1"/>
</dbReference>
<sequence>MANKMSTVMFEKRFLLLTISVLEMLLFSGIIYGWTSLVYILKQEGYFSDLCVTSSANNTQQTTQILLSTNASTQDAPRYPECLEQDETLTQVFAISVVASQVASLFAGIALDYFGLRVTRTCFSVLMATAGLLLGFSTREYPYVYLVYPGMILVGMCANITLLANVTVGNLFGTRRSTVITIITGSFGSSPITFLVQKLLYVQFGVPFQHMCFTLACLCVPSLMATFTLFPRRKFIPESQQETRKDSQETEKLQQENKSEEKSESAEPTEETFVQVVTSRLYLLHLAYMSVMNLNVIILVGTANIWFNMVTGNNNGQVSFWTDVFGFFQVSNVLVSPLCGFVYDLGLRGHAYGGPTRTSRRRAAVPVFVITSLTSTLVFFFAALSVWDTPSVESSTGLLMTSAPDMFLTFVLHILSRAFIYGGNTAFIANSFPGRHLGRLIGLSYMVAGLVGLLQYPLIGWIKTAGSPLYVYILVLVLSVATFVHPAYIRFIVKDTPQSVDSLVDPILYLISLHYVGNQSTEAVPFGRYSTAIIINMASAHKDSQDSTVRPRSYQDESYLHGFLGTVGDLQKAGVLQDVILEVEGRRFPCHRLVLSAASPYFRAMFTSDMTESRHKTVVLQGLDVAMFEDILSYIYSGTLHVSLDKVQPLYQAADLLQLDYVRDTCSSYMVMNVECCTCVDLYKFVDIFSVEIVLKRCLQCICKHFVKVASSEEFCSLSVNQLTKIISHDELDVEKETTVWEAVVKWVQHSREDRLHHLPSILPHIRFNLLTSDDTAAILEHALIQESPGSSKVIRKRAKKRNLKPRLGMTTEMLLLSDMGTGDLLYMNPQKGKYISSEDDGYPDCAGAAFTSDHNIYILEHDREDTGQMSMFKYNHAGNVYEDAGMSTVSKFKGETSGPEWSQFLVEVDEILYYVSANVGEGSGLVRMKKYSRQKDQWQECSQLQLHRTCHRSAALSCGPYLYFIMTSAMYRYDPSQNCWHERTPPNLESRYSFLTVVAMGTEIFCTDSDFNQTMVYDTESDQWKKLQGWQDRGNLRTRNWPYLFVLDNQLHVLFDTYDTTKEGPSTKYLVYVYDRSADAWRDLKATLPDKEYYSLDNLSSVARLYLPFLKGAQNLITSYAIRQDKNNRVHRTSVKMSIADYEQTAEDHQAVLVVVKPAGQINAKTFNHIFDRITRCRHVRLPDSQRSFCLRYKKSSPVENNVWGEFQAHRKVMGLLVVGKCATAADTGAIQERYNLLKELYGSTLYDSRCLIFGMKQENGTNAKTNMVYYSSVEDSFSLDETVREFAASLFWVLESKRLQAERLASDKSEKLPLLLAPFEKKDLIGIDTETRAFRKRCQGRMRKYSGDLCLLAGLTQEALLHYQASADILKSANDWLWLAAAFEGTCAASVTVQYPHGTTRPPMPRNQSFSGSPKVTSERKLSGSLTRAATMSPNGLPMATAEFLQDGKAKNCLSPDEIIEKYKEALIQYSKYSYAGVVEMEASVKACRVMLMQGKNLQASEFLQNMVYINIQLTDEDKIQRYNTLSGLYEQIGFKRKAAFFKRVAAMQCVSPNNPNPAWNSCYHLLQETLDGYSLTLDPRQFPREYTYGWPAIQLRILHEMVYTARKMGNPALAVRHMSFLLHAMSDHLAPYERKELSKVLESYTAKVPGTPVPLALESGAILPPVPMTNLPTVKSFKLLDLAPHLRPMKKPSSQASSASLNSPFIYSPIQSRQQEKKDQSKMDFQWVSGEVCEMALQVINPMPFELKVQNMSVMSEGIVFEPLISNLSLPAESGPLGVTLLGTPKTAGQLKLVGYVTHVLGVKSHCKFKDLRQIEEPDYSVEVVPELPKLQVTTSLPKAAFGTTNHNLGLNKAKETAVTSAAARLYAGESQECVLTLQNVSQIPVESIDISLDTSISSPKVPSGFFTWNLENTKAQLPLQPGAMATFTVLIKAVGEIATQDRKSAENEEPSSRHSSPKKSPQTRPRSMRTAAMTAPPMEAQQPEEEKAQPVDAVLKLTYSGGQGYEEGYHRQASIILHVDVLQSLLVSKVNILPAPSPRHCHLTLDLHNVTRHEVVISYPDNDDLIIESKQLKSGTCGVVNLEGIPMTPEAIDLISISPIQWDVRIDDKHYDTEEPVQCMVGRPMSVKVSVTNASAEAVEGSTLVVQPYQDLWNGTVLNNVGGKVACVGCQKRDVKKMEPGESFQHSCTFVFFCCGDFGLDIRATCASRVRSQDHKWVFTPIVRITVQDKAKKSP</sequence>
<dbReference type="Pfam" id="PF26254">
    <property type="entry name" value="Ig_TRAPPC9-Trs120_1st"/>
    <property type="match status" value="1"/>
</dbReference>
<dbReference type="Gene3D" id="1.20.1250.20">
    <property type="entry name" value="MFS general substrate transporter like domains"/>
    <property type="match status" value="1"/>
</dbReference>
<comment type="subcellular location">
    <subcellularLocation>
        <location evidence="1">Golgi apparatus</location>
    </subcellularLocation>
</comment>
<feature type="transmembrane region" description="Helical" evidence="7">
    <location>
        <begin position="440"/>
        <end position="463"/>
    </location>
</feature>
<feature type="transmembrane region" description="Helical" evidence="7">
    <location>
        <begin position="367"/>
        <end position="387"/>
    </location>
</feature>
<feature type="region of interest" description="Disordered" evidence="6">
    <location>
        <begin position="1400"/>
        <end position="1420"/>
    </location>
</feature>
<dbReference type="EMBL" id="GG666486">
    <property type="protein sequence ID" value="EEN64701.1"/>
    <property type="molecule type" value="Genomic_DNA"/>
</dbReference>
<feature type="transmembrane region" description="Helical" evidence="7">
    <location>
        <begin position="14"/>
        <end position="34"/>
    </location>
</feature>
<dbReference type="SUPFAM" id="SSF117281">
    <property type="entry name" value="Kelch motif"/>
    <property type="match status" value="1"/>
</dbReference>
<dbReference type="CDD" id="cd06174">
    <property type="entry name" value="MFS"/>
    <property type="match status" value="1"/>
</dbReference>
<dbReference type="InterPro" id="IPR015915">
    <property type="entry name" value="Kelch-typ_b-propeller"/>
</dbReference>
<feature type="region of interest" description="Disordered" evidence="6">
    <location>
        <begin position="1944"/>
        <end position="1993"/>
    </location>
</feature>
<feature type="transmembrane region" description="Helical" evidence="7">
    <location>
        <begin position="208"/>
        <end position="230"/>
    </location>
</feature>
<dbReference type="SMART" id="SM00875">
    <property type="entry name" value="BACK"/>
    <property type="match status" value="1"/>
</dbReference>